<accession>A0A368FLU7</accession>
<proteinExistence type="predicted"/>
<evidence type="ECO:0000313" key="3">
    <source>
        <dbReference type="Proteomes" id="UP000252519"/>
    </source>
</evidence>
<dbReference type="InterPro" id="IPR001005">
    <property type="entry name" value="SANT/Myb"/>
</dbReference>
<name>A0A368FLU7_ANCCA</name>
<dbReference type="CDD" id="cd00167">
    <property type="entry name" value="SANT"/>
    <property type="match status" value="1"/>
</dbReference>
<organism evidence="2 3">
    <name type="scientific">Ancylostoma caninum</name>
    <name type="common">Dog hookworm</name>
    <dbReference type="NCBI Taxonomy" id="29170"/>
    <lineage>
        <taxon>Eukaryota</taxon>
        <taxon>Metazoa</taxon>
        <taxon>Ecdysozoa</taxon>
        <taxon>Nematoda</taxon>
        <taxon>Chromadorea</taxon>
        <taxon>Rhabditida</taxon>
        <taxon>Rhabditina</taxon>
        <taxon>Rhabditomorpha</taxon>
        <taxon>Strongyloidea</taxon>
        <taxon>Ancylostomatidae</taxon>
        <taxon>Ancylostomatinae</taxon>
        <taxon>Ancylostoma</taxon>
    </lineage>
</organism>
<dbReference type="SUPFAM" id="SSF46689">
    <property type="entry name" value="Homeodomain-like"/>
    <property type="match status" value="1"/>
</dbReference>
<dbReference type="EMBL" id="JOJR01000971">
    <property type="protein sequence ID" value="RCN33113.1"/>
    <property type="molecule type" value="Genomic_DNA"/>
</dbReference>
<comment type="caution">
    <text evidence="2">The sequence shown here is derived from an EMBL/GenBank/DDBJ whole genome shotgun (WGS) entry which is preliminary data.</text>
</comment>
<dbReference type="GO" id="GO:0005634">
    <property type="term" value="C:nucleus"/>
    <property type="evidence" value="ECO:0007669"/>
    <property type="project" value="UniProtKB-SubCell"/>
</dbReference>
<evidence type="ECO:0000256" key="1">
    <source>
        <dbReference type="ARBA" id="ARBA00004123"/>
    </source>
</evidence>
<dbReference type="OrthoDB" id="10258692at2759"/>
<gene>
    <name evidence="2" type="ORF">ANCCAN_21072</name>
</gene>
<sequence length="160" mass="18211">MHESNIRPRLFDNKHAVIKDAAQANKNWIETFLASWTDEEKTLFRERLAAVGKNYANIAMFLENKPPVMPTPEELAMYQLVPQDALTEAQSSASQDSKCVMCQLRIDPTTNPGRVLTRSNYEMYASASQDSKCVMCQLRIDPTTNPGRILTRSNYEMYGK</sequence>
<dbReference type="Proteomes" id="UP000252519">
    <property type="component" value="Unassembled WGS sequence"/>
</dbReference>
<comment type="subcellular location">
    <subcellularLocation>
        <location evidence="1">Nucleus</location>
    </subcellularLocation>
</comment>
<dbReference type="AlphaFoldDB" id="A0A368FLU7"/>
<dbReference type="InterPro" id="IPR009057">
    <property type="entry name" value="Homeodomain-like_sf"/>
</dbReference>
<reference evidence="2 3" key="1">
    <citation type="submission" date="2014-10" db="EMBL/GenBank/DDBJ databases">
        <title>Draft genome of the hookworm Ancylostoma caninum.</title>
        <authorList>
            <person name="Mitreva M."/>
        </authorList>
    </citation>
    <scope>NUCLEOTIDE SEQUENCE [LARGE SCALE GENOMIC DNA]</scope>
    <source>
        <strain evidence="2 3">Baltimore</strain>
    </source>
</reference>
<dbReference type="Gene3D" id="1.10.10.60">
    <property type="entry name" value="Homeodomain-like"/>
    <property type="match status" value="1"/>
</dbReference>
<dbReference type="STRING" id="29170.A0A368FLU7"/>
<protein>
    <submittedName>
        <fullName evidence="2">Uncharacterized protein</fullName>
    </submittedName>
</protein>
<evidence type="ECO:0000313" key="2">
    <source>
        <dbReference type="EMBL" id="RCN33113.1"/>
    </source>
</evidence>
<keyword evidence="3" id="KW-1185">Reference proteome</keyword>